<dbReference type="InterPro" id="IPR027370">
    <property type="entry name" value="Znf-RING_euk"/>
</dbReference>
<gene>
    <name evidence="6" type="ORF">SCHPADRAFT_996895</name>
</gene>
<keyword evidence="4" id="KW-0175">Coiled coil</keyword>
<dbReference type="InterPro" id="IPR013083">
    <property type="entry name" value="Znf_RING/FYVE/PHD"/>
</dbReference>
<reference evidence="6 7" key="1">
    <citation type="submission" date="2015-04" db="EMBL/GenBank/DDBJ databases">
        <title>Complete genome sequence of Schizopora paradoxa KUC8140, a cosmopolitan wood degrader in East Asia.</title>
        <authorList>
            <consortium name="DOE Joint Genome Institute"/>
            <person name="Min B."/>
            <person name="Park H."/>
            <person name="Jang Y."/>
            <person name="Kim J.-J."/>
            <person name="Kim K.H."/>
            <person name="Pangilinan J."/>
            <person name="Lipzen A."/>
            <person name="Riley R."/>
            <person name="Grigoriev I.V."/>
            <person name="Spatafora J.W."/>
            <person name="Choi I.-G."/>
        </authorList>
    </citation>
    <scope>NUCLEOTIDE SEQUENCE [LARGE SCALE GENOMIC DNA]</scope>
    <source>
        <strain evidence="6 7">KUC8140</strain>
    </source>
</reference>
<keyword evidence="2" id="KW-0863">Zinc-finger</keyword>
<keyword evidence="3" id="KW-0862">Zinc</keyword>
<proteinExistence type="predicted"/>
<dbReference type="GO" id="GO:0008270">
    <property type="term" value="F:zinc ion binding"/>
    <property type="evidence" value="ECO:0007669"/>
    <property type="project" value="UniProtKB-KW"/>
</dbReference>
<name>A0A0H2RPW3_9AGAM</name>
<dbReference type="SUPFAM" id="SSF57850">
    <property type="entry name" value="RING/U-box"/>
    <property type="match status" value="1"/>
</dbReference>
<dbReference type="Pfam" id="PF13445">
    <property type="entry name" value="zf-RING_UBOX"/>
    <property type="match status" value="1"/>
</dbReference>
<dbReference type="EMBL" id="KQ085950">
    <property type="protein sequence ID" value="KLO13990.1"/>
    <property type="molecule type" value="Genomic_DNA"/>
</dbReference>
<evidence type="ECO:0000259" key="5">
    <source>
        <dbReference type="Pfam" id="PF13445"/>
    </source>
</evidence>
<sequence>MSSLSNAPKEELLRIIGEGQAFAEELCQMNEELERERIAAVAERDRALAAKHIAEQALNEAKAAIQEVLERLKCPITDEIMKDAMLICACGHTFSEVSLILYEVSQAGRYWQTCPICRELFCENDLMENYAVRDLADVAVALLRVMSM</sequence>
<keyword evidence="7" id="KW-1185">Reference proteome</keyword>
<evidence type="ECO:0000313" key="6">
    <source>
        <dbReference type="EMBL" id="KLO13990.1"/>
    </source>
</evidence>
<feature type="coiled-coil region" evidence="4">
    <location>
        <begin position="23"/>
        <end position="71"/>
    </location>
</feature>
<dbReference type="Proteomes" id="UP000053477">
    <property type="component" value="Unassembled WGS sequence"/>
</dbReference>
<feature type="domain" description="Zinc finger RING-type eukaryotic" evidence="5">
    <location>
        <begin position="74"/>
        <end position="99"/>
    </location>
</feature>
<organism evidence="6 7">
    <name type="scientific">Schizopora paradoxa</name>
    <dbReference type="NCBI Taxonomy" id="27342"/>
    <lineage>
        <taxon>Eukaryota</taxon>
        <taxon>Fungi</taxon>
        <taxon>Dikarya</taxon>
        <taxon>Basidiomycota</taxon>
        <taxon>Agaricomycotina</taxon>
        <taxon>Agaricomycetes</taxon>
        <taxon>Hymenochaetales</taxon>
        <taxon>Schizoporaceae</taxon>
        <taxon>Schizopora</taxon>
    </lineage>
</organism>
<dbReference type="Gene3D" id="3.30.40.10">
    <property type="entry name" value="Zinc/RING finger domain, C3HC4 (zinc finger)"/>
    <property type="match status" value="1"/>
</dbReference>
<dbReference type="AlphaFoldDB" id="A0A0H2RPW3"/>
<evidence type="ECO:0000256" key="3">
    <source>
        <dbReference type="ARBA" id="ARBA00022833"/>
    </source>
</evidence>
<evidence type="ECO:0000313" key="7">
    <source>
        <dbReference type="Proteomes" id="UP000053477"/>
    </source>
</evidence>
<accession>A0A0H2RPW3</accession>
<keyword evidence="1" id="KW-0479">Metal-binding</keyword>
<dbReference type="InParanoid" id="A0A0H2RPW3"/>
<evidence type="ECO:0000256" key="2">
    <source>
        <dbReference type="ARBA" id="ARBA00022771"/>
    </source>
</evidence>
<evidence type="ECO:0000256" key="4">
    <source>
        <dbReference type="SAM" id="Coils"/>
    </source>
</evidence>
<evidence type="ECO:0000256" key="1">
    <source>
        <dbReference type="ARBA" id="ARBA00022723"/>
    </source>
</evidence>
<protein>
    <recommendedName>
        <fullName evidence="5">Zinc finger RING-type eukaryotic domain-containing protein</fullName>
    </recommendedName>
</protein>